<gene>
    <name evidence="1" type="ORF">ETAA1_61010</name>
</gene>
<dbReference type="Pfam" id="PF07394">
    <property type="entry name" value="DUF1501"/>
    <property type="match status" value="1"/>
</dbReference>
<protein>
    <recommendedName>
        <fullName evidence="3">DUF1501 domain-containing protein</fullName>
    </recommendedName>
</protein>
<dbReference type="RefSeq" id="WP_145244282.1">
    <property type="nucleotide sequence ID" value="NZ_CP036273.1"/>
</dbReference>
<evidence type="ECO:0000313" key="1">
    <source>
        <dbReference type="EMBL" id="QDU24088.1"/>
    </source>
</evidence>
<organism evidence="1 2">
    <name type="scientific">Urbifossiella limnaea</name>
    <dbReference type="NCBI Taxonomy" id="2528023"/>
    <lineage>
        <taxon>Bacteria</taxon>
        <taxon>Pseudomonadati</taxon>
        <taxon>Planctomycetota</taxon>
        <taxon>Planctomycetia</taxon>
        <taxon>Gemmatales</taxon>
        <taxon>Gemmataceae</taxon>
        <taxon>Urbifossiella</taxon>
    </lineage>
</organism>
<proteinExistence type="predicted"/>
<dbReference type="Gene3D" id="3.40.720.10">
    <property type="entry name" value="Alkaline Phosphatase, subunit A"/>
    <property type="match status" value="1"/>
</dbReference>
<name>A0A517Y304_9BACT</name>
<dbReference type="InterPro" id="IPR006311">
    <property type="entry name" value="TAT_signal"/>
</dbReference>
<dbReference type="PANTHER" id="PTHR43737:SF1">
    <property type="entry name" value="DUF1501 DOMAIN-CONTAINING PROTEIN"/>
    <property type="match status" value="1"/>
</dbReference>
<dbReference type="PANTHER" id="PTHR43737">
    <property type="entry name" value="BLL7424 PROTEIN"/>
    <property type="match status" value="1"/>
</dbReference>
<dbReference type="KEGG" id="uli:ETAA1_61010"/>
<dbReference type="OrthoDB" id="127333at2"/>
<dbReference type="InterPro" id="IPR017850">
    <property type="entry name" value="Alkaline_phosphatase_core_sf"/>
</dbReference>
<dbReference type="SUPFAM" id="SSF53649">
    <property type="entry name" value="Alkaline phosphatase-like"/>
    <property type="match status" value="1"/>
</dbReference>
<reference evidence="1 2" key="1">
    <citation type="submission" date="2019-02" db="EMBL/GenBank/DDBJ databases">
        <title>Deep-cultivation of Planctomycetes and their phenomic and genomic characterization uncovers novel biology.</title>
        <authorList>
            <person name="Wiegand S."/>
            <person name="Jogler M."/>
            <person name="Boedeker C."/>
            <person name="Pinto D."/>
            <person name="Vollmers J."/>
            <person name="Rivas-Marin E."/>
            <person name="Kohn T."/>
            <person name="Peeters S.H."/>
            <person name="Heuer A."/>
            <person name="Rast P."/>
            <person name="Oberbeckmann S."/>
            <person name="Bunk B."/>
            <person name="Jeske O."/>
            <person name="Meyerdierks A."/>
            <person name="Storesund J.E."/>
            <person name="Kallscheuer N."/>
            <person name="Luecker S."/>
            <person name="Lage O.M."/>
            <person name="Pohl T."/>
            <person name="Merkel B.J."/>
            <person name="Hornburger P."/>
            <person name="Mueller R.-W."/>
            <person name="Bruemmer F."/>
            <person name="Labrenz M."/>
            <person name="Spormann A.M."/>
            <person name="Op den Camp H."/>
            <person name="Overmann J."/>
            <person name="Amann R."/>
            <person name="Jetten M.S.M."/>
            <person name="Mascher T."/>
            <person name="Medema M.H."/>
            <person name="Devos D.P."/>
            <person name="Kaster A.-K."/>
            <person name="Ovreas L."/>
            <person name="Rohde M."/>
            <person name="Galperin M.Y."/>
            <person name="Jogler C."/>
        </authorList>
    </citation>
    <scope>NUCLEOTIDE SEQUENCE [LARGE SCALE GENOMIC DNA]</scope>
    <source>
        <strain evidence="1 2">ETA_A1</strain>
    </source>
</reference>
<sequence length="457" mass="49564">MFRLDLGRSGPYCDGRTRRDFLQLGVAGMASVGLPALMKAKAQPSLSDRKNTSVVLIWLDGGPGHMDMYDMKPDAPEEYRGLWRPIRTRVPGFDVTELYPKQAKITDKFSVVRSLHHDTGDHFAGGHRMLTAKDMGVSGANTPGKFPGIGSIVSRELGPRVPGMPAYVGAPHAASIGLAPGYFGGNFLGTHHDPFLTGDPSPANYQVRNLNLAAGLTVEKLDSRRDLLAHFDTAQRSLDRNATAQAMDRFNREALEFVMGPTARAAFNIGREPVGLRDRYGRNGLGQSCLLARRLVEAGSTFVTVHSGGWDHHWDLKASYERMLPQVDAAVATLFEDLDDRGLLDTTLVVLCGEFGRTPKMNDGGNGGPPRSQGTPGRDHWGNAFFCLMGGGGVKGGQLVGSTDRLGQRPHTRAVTPSNIHATIYQVLGIDPKLMLLDPSGRPVNVLDDPEPIHELF</sequence>
<evidence type="ECO:0000313" key="2">
    <source>
        <dbReference type="Proteomes" id="UP000319576"/>
    </source>
</evidence>
<dbReference type="InterPro" id="IPR010869">
    <property type="entry name" value="DUF1501"/>
</dbReference>
<dbReference type="PROSITE" id="PS51318">
    <property type="entry name" value="TAT"/>
    <property type="match status" value="1"/>
</dbReference>
<evidence type="ECO:0008006" key="3">
    <source>
        <dbReference type="Google" id="ProtNLM"/>
    </source>
</evidence>
<dbReference type="AlphaFoldDB" id="A0A517Y304"/>
<accession>A0A517Y304</accession>
<dbReference type="EMBL" id="CP036273">
    <property type="protein sequence ID" value="QDU24088.1"/>
    <property type="molecule type" value="Genomic_DNA"/>
</dbReference>
<keyword evidence="2" id="KW-1185">Reference proteome</keyword>
<dbReference type="Proteomes" id="UP000319576">
    <property type="component" value="Chromosome"/>
</dbReference>